<gene>
    <name evidence="2" type="ORF">SAMN04489742_2428</name>
</gene>
<name>A0A1H1DG10_9MICC</name>
<evidence type="ECO:0000256" key="1">
    <source>
        <dbReference type="SAM" id="MobiDB-lite"/>
    </source>
</evidence>
<dbReference type="STRING" id="37928.SAMN04489742_2428"/>
<accession>A0A1H1DG10</accession>
<dbReference type="EMBL" id="FNKH01000002">
    <property type="protein sequence ID" value="SDQ75417.1"/>
    <property type="molecule type" value="Genomic_DNA"/>
</dbReference>
<dbReference type="AlphaFoldDB" id="A0A1H1DG10"/>
<dbReference type="KEGG" id="acry:AC20117_05290"/>
<feature type="region of interest" description="Disordered" evidence="1">
    <location>
        <begin position="1"/>
        <end position="23"/>
    </location>
</feature>
<proteinExistence type="predicted"/>
<organism evidence="2 3">
    <name type="scientific">Crystallibacter crystallopoietes</name>
    <dbReference type="NCBI Taxonomy" id="37928"/>
    <lineage>
        <taxon>Bacteria</taxon>
        <taxon>Bacillati</taxon>
        <taxon>Actinomycetota</taxon>
        <taxon>Actinomycetes</taxon>
        <taxon>Micrococcales</taxon>
        <taxon>Micrococcaceae</taxon>
        <taxon>Crystallibacter</taxon>
    </lineage>
</organism>
<protein>
    <submittedName>
        <fullName evidence="2">Uncharacterized protein</fullName>
    </submittedName>
</protein>
<dbReference type="Proteomes" id="UP000181917">
    <property type="component" value="Unassembled WGS sequence"/>
</dbReference>
<keyword evidence="3" id="KW-1185">Reference proteome</keyword>
<sequence length="62" mass="6363">MTPYGITSAPVGPLAPGNAEQGPASALDQIGVVGAHGQDGDLWNLTGSDYSRDAAWADHAWQ</sequence>
<evidence type="ECO:0000313" key="2">
    <source>
        <dbReference type="EMBL" id="SDQ75417.1"/>
    </source>
</evidence>
<evidence type="ECO:0000313" key="3">
    <source>
        <dbReference type="Proteomes" id="UP000181917"/>
    </source>
</evidence>
<reference evidence="2 3" key="1">
    <citation type="submission" date="2016-10" db="EMBL/GenBank/DDBJ databases">
        <authorList>
            <person name="de Groot N.N."/>
        </authorList>
    </citation>
    <scope>NUCLEOTIDE SEQUENCE [LARGE SCALE GENOMIC DNA]</scope>
    <source>
        <strain evidence="2 3">DSM 20117</strain>
    </source>
</reference>